<dbReference type="SUPFAM" id="SSF51445">
    <property type="entry name" value="(Trans)glycosidases"/>
    <property type="match status" value="1"/>
</dbReference>
<dbReference type="GO" id="GO:0004560">
    <property type="term" value="F:alpha-L-fucosidase activity"/>
    <property type="evidence" value="ECO:0007669"/>
    <property type="project" value="InterPro"/>
</dbReference>
<dbReference type="AlphaFoldDB" id="A0A1E3AVR3"/>
<dbReference type="EMBL" id="MCGI01000001">
    <property type="protein sequence ID" value="ODM12769.1"/>
    <property type="molecule type" value="Genomic_DNA"/>
</dbReference>
<evidence type="ECO:0000313" key="3">
    <source>
        <dbReference type="Proteomes" id="UP000095003"/>
    </source>
</evidence>
<evidence type="ECO:0000259" key="1">
    <source>
        <dbReference type="Pfam" id="PF01120"/>
    </source>
</evidence>
<proteinExistence type="predicted"/>
<dbReference type="InterPro" id="IPR017853">
    <property type="entry name" value="GH"/>
</dbReference>
<dbReference type="Proteomes" id="UP000095003">
    <property type="component" value="Unassembled WGS sequence"/>
</dbReference>
<sequence>MGEIKWMQGNRYGVMVHYLSDIQPQKGPGFGNWDEMTEAFNIIDFANEIEKMGAGWVIFPFGQNSGRYCSYNSHLEAAVPGCCSRRDIMWELAQELKRRGIRLIAYLPSEMDANIQELREQFGWDLDLEDKSVFQERYQKVIREWAERFGTLIDGWWFDGCYDSLTKDFLRTQGWTNDRFDYCEWKAASCAGNKDAVIAMNPGAEKMEYAFMEQDYLGGEANTLNHRPEKPLPGGMQWHCLVWLDCFWAHWEKAGEIAPPRFTDEELWDFYKECRNRNGAVTWNIGIYQDGTLAEKTVEQVVRLKERLESI</sequence>
<dbReference type="RefSeq" id="WP_069155609.1">
    <property type="nucleotide sequence ID" value="NZ_DBFYTC010000185.1"/>
</dbReference>
<organism evidence="2 3">
    <name type="scientific">Eisenbergiella tayi</name>
    <dbReference type="NCBI Taxonomy" id="1432052"/>
    <lineage>
        <taxon>Bacteria</taxon>
        <taxon>Bacillati</taxon>
        <taxon>Bacillota</taxon>
        <taxon>Clostridia</taxon>
        <taxon>Lachnospirales</taxon>
        <taxon>Lachnospiraceae</taxon>
        <taxon>Eisenbergiella</taxon>
    </lineage>
</organism>
<reference evidence="2 3" key="1">
    <citation type="submission" date="2016-07" db="EMBL/GenBank/DDBJ databases">
        <title>Characterization of isolates of Eisenbergiella tayi derived from blood cultures, using whole genome sequencing.</title>
        <authorList>
            <person name="Burdz T."/>
            <person name="Wiebe D."/>
            <person name="Huynh C."/>
            <person name="Bernard K."/>
        </authorList>
    </citation>
    <scope>NUCLEOTIDE SEQUENCE [LARGE SCALE GENOMIC DNA]</scope>
    <source>
        <strain evidence="2 3">NML 120489</strain>
    </source>
</reference>
<accession>A0A1E3AVR3</accession>
<comment type="caution">
    <text evidence="2">The sequence shown here is derived from an EMBL/GenBank/DDBJ whole genome shotgun (WGS) entry which is preliminary data.</text>
</comment>
<feature type="domain" description="Glycoside hydrolase family 29 N-terminal" evidence="1">
    <location>
        <begin position="38"/>
        <end position="300"/>
    </location>
</feature>
<dbReference type="Pfam" id="PF01120">
    <property type="entry name" value="Alpha_L_fucos"/>
    <property type="match status" value="1"/>
</dbReference>
<name>A0A1E3AVR3_9FIRM</name>
<gene>
    <name evidence="2" type="ORF">BEH84_00484</name>
</gene>
<protein>
    <recommendedName>
        <fullName evidence="1">Glycoside hydrolase family 29 N-terminal domain-containing protein</fullName>
    </recommendedName>
</protein>
<evidence type="ECO:0000313" key="2">
    <source>
        <dbReference type="EMBL" id="ODM12769.1"/>
    </source>
</evidence>
<dbReference type="GO" id="GO:0005975">
    <property type="term" value="P:carbohydrate metabolic process"/>
    <property type="evidence" value="ECO:0007669"/>
    <property type="project" value="InterPro"/>
</dbReference>
<dbReference type="InterPro" id="IPR057739">
    <property type="entry name" value="Glyco_hydro_29_N"/>
</dbReference>
<dbReference type="PATRIC" id="fig|1432052.3.peg.527"/>
<dbReference type="Gene3D" id="3.20.20.80">
    <property type="entry name" value="Glycosidases"/>
    <property type="match status" value="1"/>
</dbReference>